<reference evidence="1 2" key="1">
    <citation type="submission" date="2020-04" db="EMBL/GenBank/DDBJ databases">
        <authorList>
            <person name="Alioto T."/>
            <person name="Alioto T."/>
            <person name="Gomez Garrido J."/>
        </authorList>
    </citation>
    <scope>NUCLEOTIDE SEQUENCE [LARGE SCALE GENOMIC DNA]</scope>
</reference>
<dbReference type="PANTHER" id="PTHR31025">
    <property type="entry name" value="SI:CH211-196P9.1-RELATED"/>
    <property type="match status" value="1"/>
</dbReference>
<protein>
    <submittedName>
        <fullName evidence="1">Uncharacterized protein</fullName>
    </submittedName>
</protein>
<sequence>MNQIGVRVNGMNHLVDVDYAEIGEKELPSVMKLIKDTLHLSGDFHLRLFNFKFKRFFEIRAQDFPLKGAMMLDVVFKTNEQARPVSGSQSLINCYSDILSSAYDFRKGKVSNLKHEMWEPGKFEIPLERFSKFGRSELQLATLEANPSNERPHTVSPSLYREIRSLISTYLVQFTYYPTRKMVMDACLTLVNTYKFLASKSNDDPLGIEDWISTINGKMTELRRESNHPEVMANRSKHGRGVIKAIHGEVNFLPPTPAMSTEESLKRDYTLLMTELSTEHPDEEKVSRLMLELFSMRREDIVNKNLPLESVMEKWPALFRQEQLIEEMKRIVLVDPLMTLTERLSKMFEGLKYKINHPKGSFRKSKRKRARAATFANVSIKSVQDLLRSIHKIYPNELPLISDEEQALQLYEVAKQNNDIARNKAFLAPHIVQEKTGTFNIRCEERSICAAIDTEKKAVALLISVYYAMNYSYPPQRSRTLELMAYLCGVDNADLSVKTKEVINFCLEYNDENE</sequence>
<keyword evidence="2" id="KW-1185">Reference proteome</keyword>
<evidence type="ECO:0000313" key="2">
    <source>
        <dbReference type="Proteomes" id="UP000494165"/>
    </source>
</evidence>
<dbReference type="AlphaFoldDB" id="A0A8S1CC65"/>
<organism evidence="1 2">
    <name type="scientific">Cloeon dipterum</name>
    <dbReference type="NCBI Taxonomy" id="197152"/>
    <lineage>
        <taxon>Eukaryota</taxon>
        <taxon>Metazoa</taxon>
        <taxon>Ecdysozoa</taxon>
        <taxon>Arthropoda</taxon>
        <taxon>Hexapoda</taxon>
        <taxon>Insecta</taxon>
        <taxon>Pterygota</taxon>
        <taxon>Palaeoptera</taxon>
        <taxon>Ephemeroptera</taxon>
        <taxon>Pisciforma</taxon>
        <taxon>Baetidae</taxon>
        <taxon>Cloeon</taxon>
    </lineage>
</organism>
<gene>
    <name evidence="1" type="ORF">CLODIP_2_CD04081</name>
</gene>
<dbReference type="PANTHER" id="PTHR31025:SF25">
    <property type="entry name" value="ZINC FINGER (C2H2)-60"/>
    <property type="match status" value="1"/>
</dbReference>
<dbReference type="Proteomes" id="UP000494165">
    <property type="component" value="Unassembled WGS sequence"/>
</dbReference>
<proteinExistence type="predicted"/>
<dbReference type="EMBL" id="CADEPI010000034">
    <property type="protein sequence ID" value="CAB3367904.1"/>
    <property type="molecule type" value="Genomic_DNA"/>
</dbReference>
<name>A0A8S1CC65_9INSE</name>
<dbReference type="OrthoDB" id="6512834at2759"/>
<accession>A0A8S1CC65</accession>
<comment type="caution">
    <text evidence="1">The sequence shown here is derived from an EMBL/GenBank/DDBJ whole genome shotgun (WGS) entry which is preliminary data.</text>
</comment>
<evidence type="ECO:0000313" key="1">
    <source>
        <dbReference type="EMBL" id="CAB3367904.1"/>
    </source>
</evidence>